<dbReference type="AlphaFoldDB" id="A0A371DA15"/>
<evidence type="ECO:0000313" key="3">
    <source>
        <dbReference type="Proteomes" id="UP000256964"/>
    </source>
</evidence>
<protein>
    <submittedName>
        <fullName evidence="2">Uncharacterized protein</fullName>
    </submittedName>
</protein>
<feature type="region of interest" description="Disordered" evidence="1">
    <location>
        <begin position="1"/>
        <end position="24"/>
    </location>
</feature>
<gene>
    <name evidence="2" type="ORF">OH76DRAFT_526991</name>
</gene>
<dbReference type="STRING" id="139420.A0A371DA15"/>
<organism evidence="2 3">
    <name type="scientific">Lentinus brumalis</name>
    <dbReference type="NCBI Taxonomy" id="2498619"/>
    <lineage>
        <taxon>Eukaryota</taxon>
        <taxon>Fungi</taxon>
        <taxon>Dikarya</taxon>
        <taxon>Basidiomycota</taxon>
        <taxon>Agaricomycotina</taxon>
        <taxon>Agaricomycetes</taxon>
        <taxon>Polyporales</taxon>
        <taxon>Polyporaceae</taxon>
        <taxon>Lentinus</taxon>
    </lineage>
</organism>
<evidence type="ECO:0000256" key="1">
    <source>
        <dbReference type="SAM" id="MobiDB-lite"/>
    </source>
</evidence>
<feature type="region of interest" description="Disordered" evidence="1">
    <location>
        <begin position="159"/>
        <end position="202"/>
    </location>
</feature>
<feature type="compositionally biased region" description="Low complexity" evidence="1">
    <location>
        <begin position="244"/>
        <end position="260"/>
    </location>
</feature>
<reference evidence="2 3" key="1">
    <citation type="journal article" date="2018" name="Biotechnol. Biofuels">
        <title>Integrative visual omics of the white-rot fungus Polyporus brumalis exposes the biotechnological potential of its oxidative enzymes for delignifying raw plant biomass.</title>
        <authorList>
            <person name="Miyauchi S."/>
            <person name="Rancon A."/>
            <person name="Drula E."/>
            <person name="Hage H."/>
            <person name="Chaduli D."/>
            <person name="Favel A."/>
            <person name="Grisel S."/>
            <person name="Henrissat B."/>
            <person name="Herpoel-Gimbert I."/>
            <person name="Ruiz-Duenas F.J."/>
            <person name="Chevret D."/>
            <person name="Hainaut M."/>
            <person name="Lin J."/>
            <person name="Wang M."/>
            <person name="Pangilinan J."/>
            <person name="Lipzen A."/>
            <person name="Lesage-Meessen L."/>
            <person name="Navarro D."/>
            <person name="Riley R."/>
            <person name="Grigoriev I.V."/>
            <person name="Zhou S."/>
            <person name="Raouche S."/>
            <person name="Rosso M.N."/>
        </authorList>
    </citation>
    <scope>NUCLEOTIDE SEQUENCE [LARGE SCALE GENOMIC DNA]</scope>
    <source>
        <strain evidence="2 3">BRFM 1820</strain>
    </source>
</reference>
<feature type="region of interest" description="Disordered" evidence="1">
    <location>
        <begin position="214"/>
        <end position="291"/>
    </location>
</feature>
<feature type="region of interest" description="Disordered" evidence="1">
    <location>
        <begin position="403"/>
        <end position="468"/>
    </location>
</feature>
<name>A0A371DA15_9APHY</name>
<dbReference type="Proteomes" id="UP000256964">
    <property type="component" value="Unassembled WGS sequence"/>
</dbReference>
<dbReference type="EMBL" id="KZ857405">
    <property type="protein sequence ID" value="RDX49381.1"/>
    <property type="molecule type" value="Genomic_DNA"/>
</dbReference>
<keyword evidence="3" id="KW-1185">Reference proteome</keyword>
<dbReference type="OrthoDB" id="2649786at2759"/>
<evidence type="ECO:0000313" key="2">
    <source>
        <dbReference type="EMBL" id="RDX49381.1"/>
    </source>
</evidence>
<sequence length="468" mass="52513">MFTDLPEGPWYIPRPMTDPSRREGLACESGADDLLNPPQRLSETLPHRLLPDFDQPEGYAQQYDVQTIWHCAHHHICYDPHDDHPCCYHIRSEADRLTLRVGPLALVQPKAALTPRFCWPLDLEMSHVRTSAQETVVVEDTPLLVLASCEHGTVFIQESSAPEEPPLLDPIDLHPEPESVPTYEAEPCEKKHVDAPSTSIAPAPSTFHAQAVFASRQTRSSAPPGVAKVGRARSATSGRSPALPSTTRSAPRPTRTSARSVASKVDAGSSTSGPAIPSTALRRPRTRHEKNRPWKDFTCGINKCTYVLTSDELWVAHLQDTHEIGCKHEWKAGSSCPCCPEVPEEGKKRKVYGSWSTWIRHHKDKHHYTISMPCPVGGGCTFVLEGLRGDSMKRHLMDKHKLTSEDALSMVNKSEDKENVPPAEPDNGEKDSDDMEREEPPKRKKRKKDDEDMEQWEEQPKKRKKSRK</sequence>
<proteinExistence type="predicted"/>
<accession>A0A371DA15</accession>